<feature type="non-terminal residue" evidence="3">
    <location>
        <position position="1"/>
    </location>
</feature>
<feature type="compositionally biased region" description="Acidic residues" evidence="1">
    <location>
        <begin position="307"/>
        <end position="322"/>
    </location>
</feature>
<name>A0A813KCI3_POLGL</name>
<evidence type="ECO:0000313" key="3">
    <source>
        <dbReference type="EMBL" id="CAE8695509.1"/>
    </source>
</evidence>
<dbReference type="Proteomes" id="UP000626109">
    <property type="component" value="Unassembled WGS sequence"/>
</dbReference>
<proteinExistence type="predicted"/>
<evidence type="ECO:0000259" key="2">
    <source>
        <dbReference type="Pfam" id="PF08547"/>
    </source>
</evidence>
<feature type="compositionally biased region" description="Basic and acidic residues" evidence="1">
    <location>
        <begin position="330"/>
        <end position="341"/>
    </location>
</feature>
<dbReference type="Pfam" id="PF08547">
    <property type="entry name" value="CIA30"/>
    <property type="match status" value="1"/>
</dbReference>
<feature type="domain" description="NADH:ubiquinone oxidoreductase intermediate-associated protein 30" evidence="2">
    <location>
        <begin position="124"/>
        <end position="251"/>
    </location>
</feature>
<protein>
    <recommendedName>
        <fullName evidence="2">NADH:ubiquinone oxidoreductase intermediate-associated protein 30 domain-containing protein</fullName>
    </recommendedName>
</protein>
<dbReference type="InterPro" id="IPR013857">
    <property type="entry name" value="NADH-UbQ_OxRdtase-assoc_prot30"/>
</dbReference>
<accession>A0A813KCI3</accession>
<gene>
    <name evidence="3" type="ORF">PGLA2088_LOCUS29380</name>
</gene>
<feature type="compositionally biased region" description="Low complexity" evidence="1">
    <location>
        <begin position="297"/>
        <end position="306"/>
    </location>
</feature>
<dbReference type="AlphaFoldDB" id="A0A813KCI3"/>
<comment type="caution">
    <text evidence="3">The sequence shown here is derived from an EMBL/GenBank/DDBJ whole genome shotgun (WGS) entry which is preliminary data.</text>
</comment>
<dbReference type="EMBL" id="CAJNNW010028287">
    <property type="protein sequence ID" value="CAE8695509.1"/>
    <property type="molecule type" value="Genomic_DNA"/>
</dbReference>
<evidence type="ECO:0000256" key="1">
    <source>
        <dbReference type="SAM" id="MobiDB-lite"/>
    </source>
</evidence>
<reference evidence="3" key="1">
    <citation type="submission" date="2021-02" db="EMBL/GenBank/DDBJ databases">
        <authorList>
            <person name="Dougan E. K."/>
            <person name="Rhodes N."/>
            <person name="Thang M."/>
            <person name="Chan C."/>
        </authorList>
    </citation>
    <scope>NUCLEOTIDE SEQUENCE</scope>
</reference>
<sequence length="497" mass="55593">VLLQEGQTDQRTEKVLPQGASLVSLSADPKGAPPVLIPGLTMPDSLYDAVAGIDKLVICDCDSAPLPGQAVMNVLAAWQMYRRDYAENQRAYSSKVRLFNFARQTDFDLWDLERQKPSDMVYGIQRAGWTQSQTEKQPLFIGQFFEPIGQCQLKSPILKLNFKRFSGLLLRVYNQAVDNTYSYFLRTSDFDRTRVQYEFEFSCKGSSWHTIRMPFNAFRPVRTDGVPLPEDQLEAFQFAREDVVQMGIVVRTYGNVRVYQGDRLNFFSLTINSIRAFRLQKEPQVVYVGRIKADSSESASSWSSQESGEEDADEDSDEEEESVPTNLPVDAERGKNRREAEMKAAEAEIQELIKQEVFTDVKMNFEDPQRSQPKVIGARTGEEAVVRSGLAFTLVKVAGVNDNPGGKFAVALQQAAVHRPHLSTGIPDVKSISRGDVAALVVSALSESSCVNAEIIAGESKQTSPVEHDDRLMPPVEIRSTVQENVRSYLKQLVPNS</sequence>
<dbReference type="Gene3D" id="3.40.50.720">
    <property type="entry name" value="NAD(P)-binding Rossmann-like Domain"/>
    <property type="match status" value="1"/>
</dbReference>
<feature type="region of interest" description="Disordered" evidence="1">
    <location>
        <begin position="297"/>
        <end position="341"/>
    </location>
</feature>
<organism evidence="3 4">
    <name type="scientific">Polarella glacialis</name>
    <name type="common">Dinoflagellate</name>
    <dbReference type="NCBI Taxonomy" id="89957"/>
    <lineage>
        <taxon>Eukaryota</taxon>
        <taxon>Sar</taxon>
        <taxon>Alveolata</taxon>
        <taxon>Dinophyceae</taxon>
        <taxon>Suessiales</taxon>
        <taxon>Suessiaceae</taxon>
        <taxon>Polarella</taxon>
    </lineage>
</organism>
<evidence type="ECO:0000313" key="4">
    <source>
        <dbReference type="Proteomes" id="UP000626109"/>
    </source>
</evidence>